<evidence type="ECO:0000313" key="8">
    <source>
        <dbReference type="Proteomes" id="UP000630445"/>
    </source>
</evidence>
<keyword evidence="2" id="KW-0479">Metal-binding</keyword>
<keyword evidence="3" id="KW-0378">Hydrolase</keyword>
<evidence type="ECO:0000313" key="6">
    <source>
        <dbReference type="EMBL" id="KAF7131415.1"/>
    </source>
</evidence>
<accession>A0A8H6UXN8</accession>
<evidence type="ECO:0000256" key="4">
    <source>
        <dbReference type="SAM" id="MobiDB-lite"/>
    </source>
</evidence>
<reference evidence="7" key="1">
    <citation type="submission" date="2020-06" db="EMBL/GenBank/DDBJ databases">
        <title>Draft genome sequences of strains closely related to Aspergillus parafelis and Aspergillus hiratsukae.</title>
        <authorList>
            <person name="Dos Santos R.A.C."/>
            <person name="Rivero-Menendez O."/>
            <person name="Steenwyk J.L."/>
            <person name="Mead M.E."/>
            <person name="Goldman G.H."/>
            <person name="Alastruey-Izquierdo A."/>
            <person name="Rokas A."/>
        </authorList>
    </citation>
    <scope>NUCLEOTIDE SEQUENCE</scope>
    <source>
        <strain evidence="6">CNM-CM5793</strain>
        <strain evidence="7">CNM-CM6106</strain>
    </source>
</reference>
<dbReference type="EMBL" id="JACBAF010002012">
    <property type="protein sequence ID" value="KAF7169975.1"/>
    <property type="molecule type" value="Genomic_DNA"/>
</dbReference>
<dbReference type="Proteomes" id="UP000662466">
    <property type="component" value="Unassembled WGS sequence"/>
</dbReference>
<dbReference type="InterPro" id="IPR029063">
    <property type="entry name" value="SAM-dependent_MTases_sf"/>
</dbReference>
<sequence>MLLASLVGPKGRVNIPGFHDLVLPLTEAEKQRFADVAGILLPQHPEITDRDALINSLMHRWREPSLTIHSVEVPGSSKASTTTISRKAKASLSIRVVPNQEADAVAANLTMYAQEQFDKLESQNDLTVEITGKSDPWLGDPDNEIFETLSEAITAAWNRDQTSQKHQYPPLQRVARHNVKEKETRQAGLARTDSSDSLASHIDRIITSTTTSSAGKSKARQRSALSRTVPTSSTLTSKSIHASGDSSSDTAREPVATRRPSSVQPIFIREGGSIPTIRFLEKEFSAPAANLPCGQASDNAHLYNERLRVENLYKSREIFHLNAQHAFLVDVIGGTPIHPSIPTTNIRSIADAATGTGIWLMDAANTLHNRHPRHKLSLHGFDISAAQFPFSSLKAPRHELKLSVQDILQPFPKEHLGRYDLVHVRLLVGAMKEVDYPAAVRNLYDLLKPGGYLQWDDCDTTAFCTDDPTPIDMEMRQIIVDAVEKLGLCGNAPQYLHQLAAETGFVDGRLYANSTADKPHLREPARTWLMQVLRALMPHAMVKSGEVEDEKKAIERAERLVEEFGRHCTEALPLVNLYVLVARKPLPVRSWCRCPVM</sequence>
<evidence type="ECO:0000256" key="1">
    <source>
        <dbReference type="ARBA" id="ARBA00022670"/>
    </source>
</evidence>
<dbReference type="SUPFAM" id="SSF53335">
    <property type="entry name" value="S-adenosyl-L-methionine-dependent methyltransferases"/>
    <property type="match status" value="1"/>
</dbReference>
<dbReference type="GO" id="GO:0046872">
    <property type="term" value="F:metal ion binding"/>
    <property type="evidence" value="ECO:0007669"/>
    <property type="project" value="UniProtKB-KW"/>
</dbReference>
<dbReference type="InterPro" id="IPR051458">
    <property type="entry name" value="Cyt/Met_Dipeptidase"/>
</dbReference>
<dbReference type="Proteomes" id="UP000630445">
    <property type="component" value="Unassembled WGS sequence"/>
</dbReference>
<evidence type="ECO:0000313" key="9">
    <source>
        <dbReference type="Proteomes" id="UP000662466"/>
    </source>
</evidence>
<dbReference type="AlphaFoldDB" id="A0A8H6UXN8"/>
<evidence type="ECO:0000256" key="3">
    <source>
        <dbReference type="ARBA" id="ARBA00022801"/>
    </source>
</evidence>
<dbReference type="Gene3D" id="3.40.50.150">
    <property type="entry name" value="Vaccinia Virus protein VP39"/>
    <property type="match status" value="1"/>
</dbReference>
<comment type="caution">
    <text evidence="7">The sequence shown here is derived from an EMBL/GenBank/DDBJ whole genome shotgun (WGS) entry which is preliminary data.</text>
</comment>
<keyword evidence="1" id="KW-0645">Protease</keyword>
<dbReference type="GO" id="GO:0006751">
    <property type="term" value="P:glutathione catabolic process"/>
    <property type="evidence" value="ECO:0007669"/>
    <property type="project" value="TreeGrafter"/>
</dbReference>
<protein>
    <recommendedName>
        <fullName evidence="5">Methyltransferase type 12 domain-containing protein</fullName>
    </recommendedName>
</protein>
<dbReference type="EMBL" id="JACBAD010001846">
    <property type="protein sequence ID" value="KAF7131415.1"/>
    <property type="molecule type" value="Genomic_DNA"/>
</dbReference>
<feature type="compositionally biased region" description="Polar residues" evidence="4">
    <location>
        <begin position="223"/>
        <end position="249"/>
    </location>
</feature>
<name>A0A8H6UXN8_9EURO</name>
<evidence type="ECO:0000313" key="7">
    <source>
        <dbReference type="EMBL" id="KAF7169975.1"/>
    </source>
</evidence>
<keyword evidence="8" id="KW-1185">Reference proteome</keyword>
<dbReference type="CDD" id="cd02440">
    <property type="entry name" value="AdoMet_MTases"/>
    <property type="match status" value="1"/>
</dbReference>
<dbReference type="InterPro" id="IPR013217">
    <property type="entry name" value="Methyltransf_12"/>
</dbReference>
<gene>
    <name evidence="6" type="ORF">CNMCM5793_004586</name>
    <name evidence="7" type="ORF">CNMCM6106_004814</name>
</gene>
<dbReference type="Gene3D" id="3.30.70.360">
    <property type="match status" value="1"/>
</dbReference>
<dbReference type="GO" id="GO:0006508">
    <property type="term" value="P:proteolysis"/>
    <property type="evidence" value="ECO:0007669"/>
    <property type="project" value="UniProtKB-KW"/>
</dbReference>
<proteinExistence type="predicted"/>
<evidence type="ECO:0000256" key="2">
    <source>
        <dbReference type="ARBA" id="ARBA00022723"/>
    </source>
</evidence>
<dbReference type="PANTHER" id="PTHR43270">
    <property type="entry name" value="BETA-ALA-HIS DIPEPTIDASE"/>
    <property type="match status" value="1"/>
</dbReference>
<feature type="region of interest" description="Disordered" evidence="4">
    <location>
        <begin position="160"/>
        <end position="196"/>
    </location>
</feature>
<feature type="domain" description="Methyltransferase type 12" evidence="5">
    <location>
        <begin position="351"/>
        <end position="453"/>
    </location>
</feature>
<dbReference type="GO" id="GO:0008233">
    <property type="term" value="F:peptidase activity"/>
    <property type="evidence" value="ECO:0007669"/>
    <property type="project" value="UniProtKB-KW"/>
</dbReference>
<evidence type="ECO:0000259" key="5">
    <source>
        <dbReference type="Pfam" id="PF08242"/>
    </source>
</evidence>
<dbReference type="Gene3D" id="3.40.630.10">
    <property type="entry name" value="Zn peptidases"/>
    <property type="match status" value="1"/>
</dbReference>
<organism evidence="7 9">
    <name type="scientific">Aspergillus hiratsukae</name>
    <dbReference type="NCBI Taxonomy" id="1194566"/>
    <lineage>
        <taxon>Eukaryota</taxon>
        <taxon>Fungi</taxon>
        <taxon>Dikarya</taxon>
        <taxon>Ascomycota</taxon>
        <taxon>Pezizomycotina</taxon>
        <taxon>Eurotiomycetes</taxon>
        <taxon>Eurotiomycetidae</taxon>
        <taxon>Eurotiales</taxon>
        <taxon>Aspergillaceae</taxon>
        <taxon>Aspergillus</taxon>
        <taxon>Aspergillus subgen. Fumigati</taxon>
    </lineage>
</organism>
<dbReference type="OrthoDB" id="417697at2759"/>
<dbReference type="Pfam" id="PF08242">
    <property type="entry name" value="Methyltransf_12"/>
    <property type="match status" value="1"/>
</dbReference>
<dbReference type="PANTHER" id="PTHR43270:SF8">
    <property type="entry name" value="DI- AND TRIPEPTIDASE DUG2-RELATED"/>
    <property type="match status" value="1"/>
</dbReference>
<feature type="region of interest" description="Disordered" evidence="4">
    <location>
        <begin position="209"/>
        <end position="264"/>
    </location>
</feature>